<dbReference type="InterPro" id="IPR036155">
    <property type="entry name" value="Crypto/Photolyase_N_sf"/>
</dbReference>
<keyword evidence="5 8" id="KW-0274">FAD</keyword>
<evidence type="ECO:0000256" key="4">
    <source>
        <dbReference type="ARBA" id="ARBA00022630"/>
    </source>
</evidence>
<keyword evidence="11" id="KW-0456">Lyase</keyword>
<evidence type="ECO:0000256" key="5">
    <source>
        <dbReference type="ARBA" id="ARBA00022827"/>
    </source>
</evidence>
<evidence type="ECO:0000256" key="9">
    <source>
        <dbReference type="RuleBase" id="RU004182"/>
    </source>
</evidence>
<comment type="catalytic activity">
    <reaction evidence="7">
        <text>cyclobutadipyrimidine (in DNA) = 2 pyrimidine residues (in DNA).</text>
        <dbReference type="EC" id="4.1.99.3"/>
    </reaction>
</comment>
<dbReference type="InterPro" id="IPR005101">
    <property type="entry name" value="Cryptochr/Photolyase_FAD-bd"/>
</dbReference>
<dbReference type="InterPro" id="IPR036134">
    <property type="entry name" value="Crypto/Photolyase_FAD-like_sf"/>
</dbReference>
<dbReference type="GO" id="GO:0009416">
    <property type="term" value="P:response to light stimulus"/>
    <property type="evidence" value="ECO:0007669"/>
    <property type="project" value="TreeGrafter"/>
</dbReference>
<feature type="binding site" evidence="8">
    <location>
        <position position="274"/>
    </location>
    <ligand>
        <name>FAD</name>
        <dbReference type="ChEBI" id="CHEBI:57692"/>
    </ligand>
</feature>
<dbReference type="GO" id="GO:0000719">
    <property type="term" value="P:photoreactive repair"/>
    <property type="evidence" value="ECO:0007669"/>
    <property type="project" value="UniProtKB-ARBA"/>
</dbReference>
<dbReference type="GO" id="GO:0003677">
    <property type="term" value="F:DNA binding"/>
    <property type="evidence" value="ECO:0007669"/>
    <property type="project" value="TreeGrafter"/>
</dbReference>
<gene>
    <name evidence="11" type="primary">phr</name>
    <name evidence="11" type="ORF">NCTC12227_02027</name>
</gene>
<dbReference type="Proteomes" id="UP000268229">
    <property type="component" value="Chromosome"/>
</dbReference>
<dbReference type="InterPro" id="IPR006050">
    <property type="entry name" value="DNA_photolyase_N"/>
</dbReference>
<dbReference type="PROSITE" id="PS00394">
    <property type="entry name" value="DNA_PHOTOLYASES_1_1"/>
    <property type="match status" value="1"/>
</dbReference>
<protein>
    <recommendedName>
        <fullName evidence="3">Deoxyribodipyrimidine photo-lyase</fullName>
        <ecNumber evidence="2">4.1.99.3</ecNumber>
    </recommendedName>
</protein>
<organism evidence="11 12">
    <name type="scientific">Neisseria animaloris</name>
    <dbReference type="NCBI Taxonomy" id="326522"/>
    <lineage>
        <taxon>Bacteria</taxon>
        <taxon>Pseudomonadati</taxon>
        <taxon>Pseudomonadota</taxon>
        <taxon>Betaproteobacteria</taxon>
        <taxon>Neisseriales</taxon>
        <taxon>Neisseriaceae</taxon>
        <taxon>Neisseria</taxon>
    </lineage>
</organism>
<dbReference type="Pfam" id="PF03441">
    <property type="entry name" value="FAD_binding_7"/>
    <property type="match status" value="1"/>
</dbReference>
<dbReference type="PANTHER" id="PTHR11455">
    <property type="entry name" value="CRYPTOCHROME"/>
    <property type="match status" value="1"/>
</dbReference>
<dbReference type="PANTHER" id="PTHR11455:SF9">
    <property type="entry name" value="CRYPTOCHROME CIRCADIAN CLOCK 5 ISOFORM X1"/>
    <property type="match status" value="1"/>
</dbReference>
<dbReference type="Gene3D" id="1.10.579.10">
    <property type="entry name" value="DNA Cyclobutane Dipyrimidine Photolyase, subunit A, domain 3"/>
    <property type="match status" value="1"/>
</dbReference>
<dbReference type="FunFam" id="1.10.579.10:FF:000003">
    <property type="entry name" value="Deoxyribodipyrimidine photo-lyase"/>
    <property type="match status" value="1"/>
</dbReference>
<evidence type="ECO:0000259" key="10">
    <source>
        <dbReference type="PROSITE" id="PS51645"/>
    </source>
</evidence>
<evidence type="ECO:0000256" key="2">
    <source>
        <dbReference type="ARBA" id="ARBA00013149"/>
    </source>
</evidence>
<dbReference type="Pfam" id="PF00875">
    <property type="entry name" value="DNA_photolyase"/>
    <property type="match status" value="1"/>
</dbReference>
<dbReference type="GO" id="GO:0071949">
    <property type="term" value="F:FAD binding"/>
    <property type="evidence" value="ECO:0007669"/>
    <property type="project" value="TreeGrafter"/>
</dbReference>
<feature type="binding site" evidence="8">
    <location>
        <begin position="277"/>
        <end position="284"/>
    </location>
    <ligand>
        <name>FAD</name>
        <dbReference type="ChEBI" id="CHEBI:57692"/>
    </ligand>
</feature>
<dbReference type="KEGG" id="nani:NCTC12227_02027"/>
<dbReference type="InterPro" id="IPR018394">
    <property type="entry name" value="DNA_photolyase_1_CS_C"/>
</dbReference>
<dbReference type="OrthoDB" id="9772484at2"/>
<evidence type="ECO:0000256" key="1">
    <source>
        <dbReference type="ARBA" id="ARBA00001932"/>
    </source>
</evidence>
<dbReference type="EMBL" id="LR134516">
    <property type="protein sequence ID" value="VEJ22241.1"/>
    <property type="molecule type" value="Genomic_DNA"/>
</dbReference>
<dbReference type="GO" id="GO:0003904">
    <property type="term" value="F:deoxyribodipyrimidine photo-lyase activity"/>
    <property type="evidence" value="ECO:0007669"/>
    <property type="project" value="UniProtKB-EC"/>
</dbReference>
<dbReference type="Gene3D" id="3.40.50.620">
    <property type="entry name" value="HUPs"/>
    <property type="match status" value="1"/>
</dbReference>
<keyword evidence="4 8" id="KW-0285">Flavoprotein</keyword>
<dbReference type="RefSeq" id="WP_126305128.1">
    <property type="nucleotide sequence ID" value="NZ_LR134516.1"/>
</dbReference>
<proteinExistence type="inferred from homology"/>
<evidence type="ECO:0000256" key="8">
    <source>
        <dbReference type="PIRSR" id="PIRSR602081-1"/>
    </source>
</evidence>
<evidence type="ECO:0000313" key="11">
    <source>
        <dbReference type="EMBL" id="VEJ22241.1"/>
    </source>
</evidence>
<dbReference type="SUPFAM" id="SSF52425">
    <property type="entry name" value="Cryptochrome/photolyase, N-terminal domain"/>
    <property type="match status" value="1"/>
</dbReference>
<comment type="cofactor">
    <cofactor evidence="1">
        <name>(6R)-5,10-methylene-5,6,7,8-tetrahydrofolate</name>
        <dbReference type="ChEBI" id="CHEBI:15636"/>
    </cofactor>
</comment>
<dbReference type="AlphaFoldDB" id="A0A448UEC6"/>
<feature type="binding site" evidence="8">
    <location>
        <position position="230"/>
    </location>
    <ligand>
        <name>FAD</name>
        <dbReference type="ChEBI" id="CHEBI:57692"/>
    </ligand>
</feature>
<sequence>MPTPITLVWFRRDLRLFDNTALQTAVRRGSPVAGVFVFDTEAESTEWQNHRRQSFIYDSVIELQTALTEKNVPLHILHGNAETEIPKLARQLNAAVVICAEDYEPQAIERDNRIWRTLDTAGCELVRVDDQVVLPKAAVMTHNGLPYTVFTPYKTAWLQTYAQRFGTWQPTDDWATLAALQTGLPESANTVPPAPTPDILGFDYRSTMFKGGETAAQRQLGQFLTHIDSYHLTRDFPAKKGTSQLSPYISSGLLSPRHLVYLARQADNEGASVWLKELIWREFFRQFLYHHPQAAQESFRAEYRDIVWENNAGWFERWKAGQTGYPIIDAAMRQLKNTGWMHNRMRMVTACFLVKDLLIDPRWGEAWFAEQLVDYDLAANNGGWQWAASTGCDAQPYFRIFNPVLQSQKFDPDGKFIRRHIPELAHLNKEIIHAPWLVKENIDTHGYPAPIVNHAEQREKALALFKNRTKQPDAV</sequence>
<dbReference type="SUPFAM" id="SSF48173">
    <property type="entry name" value="Cryptochrome/photolyase FAD-binding domain"/>
    <property type="match status" value="1"/>
</dbReference>
<evidence type="ECO:0000256" key="6">
    <source>
        <dbReference type="ARBA" id="ARBA00022991"/>
    </source>
</evidence>
<name>A0A448UEC6_9NEIS</name>
<reference evidence="11 12" key="1">
    <citation type="submission" date="2018-12" db="EMBL/GenBank/DDBJ databases">
        <authorList>
            <consortium name="Pathogen Informatics"/>
        </authorList>
    </citation>
    <scope>NUCLEOTIDE SEQUENCE [LARGE SCALE GENOMIC DNA]</scope>
    <source>
        <strain evidence="11 12">NCTC12227</strain>
    </source>
</reference>
<comment type="cofactor">
    <cofactor evidence="8">
        <name>FAD</name>
        <dbReference type="ChEBI" id="CHEBI:57692"/>
    </cofactor>
    <text evidence="8">Binds 1 FAD per subunit.</text>
</comment>
<dbReference type="Gene3D" id="1.25.40.80">
    <property type="match status" value="1"/>
</dbReference>
<comment type="similarity">
    <text evidence="9">Belongs to the DNA photolyase family.</text>
</comment>
<dbReference type="STRING" id="326522.BWD08_04660"/>
<feature type="domain" description="Photolyase/cryptochrome alpha/beta" evidence="10">
    <location>
        <begin position="4"/>
        <end position="133"/>
    </location>
</feature>
<feature type="binding site" evidence="8">
    <location>
        <begin position="374"/>
        <end position="376"/>
    </location>
    <ligand>
        <name>FAD</name>
        <dbReference type="ChEBI" id="CHEBI:57692"/>
    </ligand>
</feature>
<evidence type="ECO:0000256" key="3">
    <source>
        <dbReference type="ARBA" id="ARBA00014046"/>
    </source>
</evidence>
<dbReference type="PROSITE" id="PS51645">
    <property type="entry name" value="PHR_CRY_ALPHA_BETA"/>
    <property type="match status" value="1"/>
</dbReference>
<dbReference type="InterPro" id="IPR014729">
    <property type="entry name" value="Rossmann-like_a/b/a_fold"/>
</dbReference>
<dbReference type="PRINTS" id="PR00147">
    <property type="entry name" value="DNAPHOTLYASE"/>
</dbReference>
<evidence type="ECO:0000256" key="7">
    <source>
        <dbReference type="ARBA" id="ARBA00033999"/>
    </source>
</evidence>
<feature type="binding site" evidence="8">
    <location>
        <begin position="242"/>
        <end position="246"/>
    </location>
    <ligand>
        <name>FAD</name>
        <dbReference type="ChEBI" id="CHEBI:57692"/>
    </ligand>
</feature>
<keyword evidence="6 9" id="KW-0157">Chromophore</keyword>
<dbReference type="EC" id="4.1.99.3" evidence="2"/>
<keyword evidence="12" id="KW-1185">Reference proteome</keyword>
<evidence type="ECO:0000313" key="12">
    <source>
        <dbReference type="Proteomes" id="UP000268229"/>
    </source>
</evidence>
<accession>A0A448UEC6</accession>
<dbReference type="InterPro" id="IPR002081">
    <property type="entry name" value="Cryptochrome/DNA_photolyase_1"/>
</dbReference>